<accession>A0A1L8WPL6</accession>
<gene>
    <name evidence="1" type="ORF">RV14_GL001971</name>
</gene>
<dbReference type="AlphaFoldDB" id="A0A1L8WPL6"/>
<protein>
    <submittedName>
        <fullName evidence="1">Uncharacterized protein</fullName>
    </submittedName>
</protein>
<evidence type="ECO:0000313" key="1">
    <source>
        <dbReference type="EMBL" id="OJG82968.1"/>
    </source>
</evidence>
<evidence type="ECO:0000313" key="2">
    <source>
        <dbReference type="Proteomes" id="UP000182152"/>
    </source>
</evidence>
<comment type="caution">
    <text evidence="1">The sequence shown here is derived from an EMBL/GenBank/DDBJ whole genome shotgun (WGS) entry which is preliminary data.</text>
</comment>
<keyword evidence="2" id="KW-1185">Reference proteome</keyword>
<dbReference type="RefSeq" id="WP_071855007.1">
    <property type="nucleotide sequence ID" value="NZ_JXLB01000006.1"/>
</dbReference>
<dbReference type="STRING" id="150033.RV14_GL001971"/>
<name>A0A1L8WPL6_9ENTE</name>
<reference evidence="1 2" key="1">
    <citation type="submission" date="2014-12" db="EMBL/GenBank/DDBJ databases">
        <title>Draft genome sequences of 29 type strains of Enterococci.</title>
        <authorList>
            <person name="Zhong Z."/>
            <person name="Sun Z."/>
            <person name="Liu W."/>
            <person name="Zhang W."/>
            <person name="Zhang H."/>
        </authorList>
    </citation>
    <scope>NUCLEOTIDE SEQUENCE [LARGE SCALE GENOMIC DNA]</scope>
    <source>
        <strain evidence="1 2">DSM 15687</strain>
    </source>
</reference>
<dbReference type="OrthoDB" id="2195301at2"/>
<dbReference type="Proteomes" id="UP000182152">
    <property type="component" value="Unassembled WGS sequence"/>
</dbReference>
<proteinExistence type="predicted"/>
<dbReference type="EMBL" id="JXLB01000006">
    <property type="protein sequence ID" value="OJG82968.1"/>
    <property type="molecule type" value="Genomic_DNA"/>
</dbReference>
<organism evidence="1 2">
    <name type="scientific">Enterococcus ratti</name>
    <dbReference type="NCBI Taxonomy" id="150033"/>
    <lineage>
        <taxon>Bacteria</taxon>
        <taxon>Bacillati</taxon>
        <taxon>Bacillota</taxon>
        <taxon>Bacilli</taxon>
        <taxon>Lactobacillales</taxon>
        <taxon>Enterococcaceae</taxon>
        <taxon>Enterococcus</taxon>
    </lineage>
</organism>
<sequence>MDDKKKHWSLWESYYYCTQTNPKNELKTMYQSDLDKECPFSDLHIKRGCKIGIDIAKINPDVEIHFCLDGIDIKDVISKAQGEGIYGGSMTSSELRYVYRNWEELKERVIFVEKREASWVKVKAPWVREPELWEAYKPKSWSQKKETAMKASDVAQQEGVKNKIHKNEKKKSRLSCVIKNARGIAKRVRPQLTNSKEKKSCILL</sequence>